<dbReference type="PROSITE" id="PS50011">
    <property type="entry name" value="PROTEIN_KINASE_DOM"/>
    <property type="match status" value="1"/>
</dbReference>
<evidence type="ECO:0000256" key="5">
    <source>
        <dbReference type="ARBA" id="ARBA00022840"/>
    </source>
</evidence>
<name>A0AAD1Y8Q7_EUPCR</name>
<dbReference type="GO" id="GO:0000045">
    <property type="term" value="P:autophagosome assembly"/>
    <property type="evidence" value="ECO:0007669"/>
    <property type="project" value="TreeGrafter"/>
</dbReference>
<comment type="subunit">
    <text evidence="1">Monomer.</text>
</comment>
<evidence type="ECO:0000256" key="3">
    <source>
        <dbReference type="ARBA" id="ARBA00022741"/>
    </source>
</evidence>
<evidence type="ECO:0000256" key="7">
    <source>
        <dbReference type="RuleBase" id="RU000304"/>
    </source>
</evidence>
<dbReference type="PROSITE" id="PS00107">
    <property type="entry name" value="PROTEIN_KINASE_ATP"/>
    <property type="match status" value="1"/>
</dbReference>
<evidence type="ECO:0000313" key="10">
    <source>
        <dbReference type="Proteomes" id="UP001295684"/>
    </source>
</evidence>
<accession>A0AAD1Y8Q7</accession>
<evidence type="ECO:0000313" key="9">
    <source>
        <dbReference type="EMBL" id="CAI2386598.1"/>
    </source>
</evidence>
<dbReference type="PROSITE" id="PS00108">
    <property type="entry name" value="PROTEIN_KINASE_ST"/>
    <property type="match status" value="1"/>
</dbReference>
<comment type="similarity">
    <text evidence="7">Belongs to the protein kinase superfamily.</text>
</comment>
<keyword evidence="2" id="KW-0808">Transferase</keyword>
<dbReference type="SMART" id="SM00220">
    <property type="entry name" value="S_TKc"/>
    <property type="match status" value="1"/>
</dbReference>
<feature type="binding site" evidence="6">
    <location>
        <position position="95"/>
    </location>
    <ligand>
        <name>ATP</name>
        <dbReference type="ChEBI" id="CHEBI:30616"/>
    </ligand>
</feature>
<reference evidence="9" key="1">
    <citation type="submission" date="2023-07" db="EMBL/GenBank/DDBJ databases">
        <authorList>
            <consortium name="AG Swart"/>
            <person name="Singh M."/>
            <person name="Singh A."/>
            <person name="Seah K."/>
            <person name="Emmerich C."/>
        </authorList>
    </citation>
    <scope>NUCLEOTIDE SEQUENCE</scope>
    <source>
        <strain evidence="9">DP1</strain>
    </source>
</reference>
<evidence type="ECO:0000259" key="8">
    <source>
        <dbReference type="PROSITE" id="PS50011"/>
    </source>
</evidence>
<dbReference type="Gene3D" id="1.10.510.10">
    <property type="entry name" value="Transferase(Phosphotransferase) domain 1"/>
    <property type="match status" value="1"/>
</dbReference>
<proteinExistence type="inferred from homology"/>
<dbReference type="InterPro" id="IPR011009">
    <property type="entry name" value="Kinase-like_dom_sf"/>
</dbReference>
<keyword evidence="3 6" id="KW-0547">Nucleotide-binding</keyword>
<dbReference type="InterPro" id="IPR000719">
    <property type="entry name" value="Prot_kinase_dom"/>
</dbReference>
<dbReference type="InterPro" id="IPR008271">
    <property type="entry name" value="Ser/Thr_kinase_AS"/>
</dbReference>
<gene>
    <name evidence="9" type="ORF">ECRASSUSDP1_LOCUS28220</name>
</gene>
<keyword evidence="4" id="KW-0418">Kinase</keyword>
<organism evidence="9 10">
    <name type="scientific">Euplotes crassus</name>
    <dbReference type="NCBI Taxonomy" id="5936"/>
    <lineage>
        <taxon>Eukaryota</taxon>
        <taxon>Sar</taxon>
        <taxon>Alveolata</taxon>
        <taxon>Ciliophora</taxon>
        <taxon>Intramacronucleata</taxon>
        <taxon>Spirotrichea</taxon>
        <taxon>Hypotrichia</taxon>
        <taxon>Euplotida</taxon>
        <taxon>Euplotidae</taxon>
        <taxon>Moneuplotes</taxon>
    </lineage>
</organism>
<dbReference type="EMBL" id="CAMPGE010029119">
    <property type="protein sequence ID" value="CAI2386598.1"/>
    <property type="molecule type" value="Genomic_DNA"/>
</dbReference>
<dbReference type="GO" id="GO:0010506">
    <property type="term" value="P:regulation of autophagy"/>
    <property type="evidence" value="ECO:0007669"/>
    <property type="project" value="InterPro"/>
</dbReference>
<dbReference type="PIRSF" id="PIRSF000654">
    <property type="entry name" value="Integrin-linked_kinase"/>
    <property type="match status" value="1"/>
</dbReference>
<dbReference type="InterPro" id="IPR045269">
    <property type="entry name" value="Atg1-like"/>
</dbReference>
<dbReference type="PANTHER" id="PTHR24348:SF22">
    <property type="entry name" value="NON-SPECIFIC SERINE_THREONINE PROTEIN KINASE"/>
    <property type="match status" value="1"/>
</dbReference>
<dbReference type="GO" id="GO:0000407">
    <property type="term" value="C:phagophore assembly site"/>
    <property type="evidence" value="ECO:0007669"/>
    <property type="project" value="TreeGrafter"/>
</dbReference>
<evidence type="ECO:0000256" key="1">
    <source>
        <dbReference type="ARBA" id="ARBA00011245"/>
    </source>
</evidence>
<comment type="caution">
    <text evidence="9">The sequence shown here is derived from an EMBL/GenBank/DDBJ whole genome shotgun (WGS) entry which is preliminary data.</text>
</comment>
<dbReference type="GO" id="GO:0005524">
    <property type="term" value="F:ATP binding"/>
    <property type="evidence" value="ECO:0007669"/>
    <property type="project" value="UniProtKB-UniRule"/>
</dbReference>
<evidence type="ECO:0000256" key="4">
    <source>
        <dbReference type="ARBA" id="ARBA00022777"/>
    </source>
</evidence>
<protein>
    <recommendedName>
        <fullName evidence="8">Protein kinase domain-containing protein</fullName>
    </recommendedName>
</protein>
<keyword evidence="7" id="KW-0723">Serine/threonine-protein kinase</keyword>
<dbReference type="Pfam" id="PF00069">
    <property type="entry name" value="Pkinase"/>
    <property type="match status" value="1"/>
</dbReference>
<dbReference type="SUPFAM" id="SSF56112">
    <property type="entry name" value="Protein kinase-like (PK-like)"/>
    <property type="match status" value="1"/>
</dbReference>
<dbReference type="AlphaFoldDB" id="A0AAD1Y8Q7"/>
<feature type="domain" description="Protein kinase" evidence="8">
    <location>
        <begin position="66"/>
        <end position="324"/>
    </location>
</feature>
<dbReference type="FunFam" id="1.10.510.10:FF:000571">
    <property type="entry name" value="Maternal embryonic leucine zipper kinase"/>
    <property type="match status" value="1"/>
</dbReference>
<keyword evidence="5 6" id="KW-0067">ATP-binding</keyword>
<dbReference type="GO" id="GO:0004674">
    <property type="term" value="F:protein serine/threonine kinase activity"/>
    <property type="evidence" value="ECO:0007669"/>
    <property type="project" value="UniProtKB-KW"/>
</dbReference>
<dbReference type="GO" id="GO:0016020">
    <property type="term" value="C:membrane"/>
    <property type="evidence" value="ECO:0007669"/>
    <property type="project" value="TreeGrafter"/>
</dbReference>
<dbReference type="PANTHER" id="PTHR24348">
    <property type="entry name" value="SERINE/THREONINE-PROTEIN KINASE UNC-51-RELATED"/>
    <property type="match status" value="1"/>
</dbReference>
<dbReference type="Proteomes" id="UP001295684">
    <property type="component" value="Unassembled WGS sequence"/>
</dbReference>
<dbReference type="GO" id="GO:0005829">
    <property type="term" value="C:cytosol"/>
    <property type="evidence" value="ECO:0007669"/>
    <property type="project" value="TreeGrafter"/>
</dbReference>
<dbReference type="GO" id="GO:0005776">
    <property type="term" value="C:autophagosome"/>
    <property type="evidence" value="ECO:0007669"/>
    <property type="project" value="TreeGrafter"/>
</dbReference>
<evidence type="ECO:0000256" key="6">
    <source>
        <dbReference type="PROSITE-ProRule" id="PRU10141"/>
    </source>
</evidence>
<sequence>MIPLNLNNSINQAKEESDLDIGDLKLISTGSPTMTIKRPNLKLTLKHLGKSKTNTKFGFKKITSKYEVVKNIGTGTYSSVKLATEKDTGRKVAIKVSRRTNSREMAKKEYEILKSLDQKTIIQPIEFIENDIKDESYLILEYFAGMTLDKYIEEYGHLNEDETANIAQTLSNCLSYLHSKGIAHRDIKPQNILINDDKEIKLIDFNISKEGKSKCTDEEKLTKFSKIFYTQISSPLYAAPEIKGDKLYTESVDIWGLGIILFTCLFGKMSDSKELICFKDNTNNIEDLILSSTLENAWLQQMLLDCLNDDQDLRPSSEELLEYF</sequence>
<keyword evidence="10" id="KW-1185">Reference proteome</keyword>
<dbReference type="InterPro" id="IPR017441">
    <property type="entry name" value="Protein_kinase_ATP_BS"/>
</dbReference>
<evidence type="ECO:0000256" key="2">
    <source>
        <dbReference type="ARBA" id="ARBA00022679"/>
    </source>
</evidence>